<dbReference type="Pfam" id="PF14024">
    <property type="entry name" value="DUF4240"/>
    <property type="match status" value="1"/>
</dbReference>
<proteinExistence type="predicted"/>
<gene>
    <name evidence="2" type="ORF">CC85DRAFT_284215</name>
</gene>
<keyword evidence="3" id="KW-1185">Reference proteome</keyword>
<dbReference type="Proteomes" id="UP000053611">
    <property type="component" value="Unassembled WGS sequence"/>
</dbReference>
<sequence length="149" mass="16618">MTITADDFWATIAAAWAQVRGGARALSGLTHKKSYVRRVAVAATNVLLPDMLKALERSLRAYAPEELRAWDAHLQAALAALERPDVRAALRSPSDEAFLYARAWAVCAGRAYYACVEREPGAYGVHDQWEEGVLYVAERVYEKRHGKWA</sequence>
<protein>
    <recommendedName>
        <fullName evidence="1">DUF4240 domain-containing protein</fullName>
    </recommendedName>
</protein>
<dbReference type="GeneID" id="28983262"/>
<reference evidence="2 3" key="1">
    <citation type="submission" date="2015-03" db="EMBL/GenBank/DDBJ databases">
        <title>Genomics and transcriptomics of the oil-accumulating basidiomycete yeast T. oleaginosus allow insights into substrate utilization and the diverse evolutionary trajectories of mating systems in fungi.</title>
        <authorList>
            <consortium name="DOE Joint Genome Institute"/>
            <person name="Kourist R."/>
            <person name="Kracht O."/>
            <person name="Bracharz F."/>
            <person name="Lipzen A."/>
            <person name="Nolan M."/>
            <person name="Ohm R."/>
            <person name="Grigoriev I."/>
            <person name="Sun S."/>
            <person name="Heitman J."/>
            <person name="Bruck T."/>
            <person name="Nowrousian M."/>
        </authorList>
    </citation>
    <scope>NUCLEOTIDE SEQUENCE [LARGE SCALE GENOMIC DNA]</scope>
    <source>
        <strain evidence="2 3">IBC0246</strain>
    </source>
</reference>
<dbReference type="RefSeq" id="XP_018280199.1">
    <property type="nucleotide sequence ID" value="XM_018422659.1"/>
</dbReference>
<name>A0A0J0XRJ0_9TREE</name>
<dbReference type="AlphaFoldDB" id="A0A0J0XRJ0"/>
<evidence type="ECO:0000313" key="2">
    <source>
        <dbReference type="EMBL" id="KLT43708.1"/>
    </source>
</evidence>
<evidence type="ECO:0000259" key="1">
    <source>
        <dbReference type="Pfam" id="PF14024"/>
    </source>
</evidence>
<accession>A0A0J0XRJ0</accession>
<dbReference type="InterPro" id="IPR025334">
    <property type="entry name" value="DUF4240"/>
</dbReference>
<evidence type="ECO:0000313" key="3">
    <source>
        <dbReference type="Proteomes" id="UP000053611"/>
    </source>
</evidence>
<organism evidence="2 3">
    <name type="scientific">Cutaneotrichosporon oleaginosum</name>
    <dbReference type="NCBI Taxonomy" id="879819"/>
    <lineage>
        <taxon>Eukaryota</taxon>
        <taxon>Fungi</taxon>
        <taxon>Dikarya</taxon>
        <taxon>Basidiomycota</taxon>
        <taxon>Agaricomycotina</taxon>
        <taxon>Tremellomycetes</taxon>
        <taxon>Trichosporonales</taxon>
        <taxon>Trichosporonaceae</taxon>
        <taxon>Cutaneotrichosporon</taxon>
    </lineage>
</organism>
<dbReference type="EMBL" id="KQ087192">
    <property type="protein sequence ID" value="KLT43708.1"/>
    <property type="molecule type" value="Genomic_DNA"/>
</dbReference>
<feature type="domain" description="DUF4240" evidence="1">
    <location>
        <begin position="51"/>
        <end position="143"/>
    </location>
</feature>